<evidence type="ECO:0000256" key="1">
    <source>
        <dbReference type="ARBA" id="ARBA00022722"/>
    </source>
</evidence>
<dbReference type="CDD" id="cd18809">
    <property type="entry name" value="SF1_C_RecD"/>
    <property type="match status" value="1"/>
</dbReference>
<keyword evidence="10 11" id="KW-0413">Isomerase</keyword>
<keyword evidence="9 11" id="KW-0234">DNA repair</keyword>
<feature type="binding site" evidence="11">
    <location>
        <begin position="187"/>
        <end position="194"/>
    </location>
    <ligand>
        <name>ATP</name>
        <dbReference type="ChEBI" id="CHEBI:30616"/>
    </ligand>
</feature>
<keyword evidence="4 11" id="KW-0378">Hydrolase</keyword>
<dbReference type="HAMAP" id="MF_01487">
    <property type="entry name" value="RecD"/>
    <property type="match status" value="1"/>
</dbReference>
<dbReference type="NCBIfam" id="TIGR01447">
    <property type="entry name" value="recD"/>
    <property type="match status" value="1"/>
</dbReference>
<name>A0ABP8YB61_9ACTN</name>
<evidence type="ECO:0000256" key="11">
    <source>
        <dbReference type="HAMAP-Rule" id="MF_01487"/>
    </source>
</evidence>
<keyword evidence="7 11" id="KW-0067">ATP-binding</keyword>
<comment type="subunit">
    <text evidence="11">Heterotrimer of RecB, RecC and RecD. All subunits contribute to DNA-binding.</text>
</comment>
<dbReference type="InterPro" id="IPR041851">
    <property type="entry name" value="RecD_N_sf"/>
</dbReference>
<dbReference type="PANTHER" id="PTHR43788">
    <property type="entry name" value="DNA2/NAM7 HELICASE FAMILY MEMBER"/>
    <property type="match status" value="1"/>
</dbReference>
<dbReference type="SMART" id="SM00382">
    <property type="entry name" value="AAA"/>
    <property type="match status" value="1"/>
</dbReference>
<evidence type="ECO:0000256" key="10">
    <source>
        <dbReference type="ARBA" id="ARBA00023235"/>
    </source>
</evidence>
<dbReference type="InterPro" id="IPR027785">
    <property type="entry name" value="UvrD-like_helicase_C"/>
</dbReference>
<dbReference type="Gene3D" id="1.10.10.1020">
    <property type="entry name" value="RecBCD complex, subunit RecD, N-terminal domain"/>
    <property type="match status" value="1"/>
</dbReference>
<reference evidence="14" key="1">
    <citation type="journal article" date="2019" name="Int. J. Syst. Evol. Microbiol.">
        <title>The Global Catalogue of Microorganisms (GCM) 10K type strain sequencing project: providing services to taxonomists for standard genome sequencing and annotation.</title>
        <authorList>
            <consortium name="The Broad Institute Genomics Platform"/>
            <consortium name="The Broad Institute Genome Sequencing Center for Infectious Disease"/>
            <person name="Wu L."/>
            <person name="Ma J."/>
        </authorList>
    </citation>
    <scope>NUCLEOTIDE SEQUENCE [LARGE SCALE GENOMIC DNA]</scope>
    <source>
        <strain evidence="14">JCM 18532</strain>
    </source>
</reference>
<evidence type="ECO:0000256" key="9">
    <source>
        <dbReference type="ARBA" id="ARBA00023204"/>
    </source>
</evidence>
<comment type="miscellaneous">
    <text evidence="11">In the RecBCD complex, RecB has a slow 3'-5' helicase, an exonuclease activity and loads RecA onto ssDNA, RecD has a fast 5'-3' helicase activity, while RecC stimulates the ATPase and processivity of the RecB helicase and contributes to recognition of the Chi site.</text>
</comment>
<evidence type="ECO:0000256" key="8">
    <source>
        <dbReference type="ARBA" id="ARBA00023125"/>
    </source>
</evidence>
<dbReference type="Pfam" id="PF13604">
    <property type="entry name" value="AAA_30"/>
    <property type="match status" value="1"/>
</dbReference>
<organism evidence="13 14">
    <name type="scientific">Nocardioides endophyticus</name>
    <dbReference type="NCBI Taxonomy" id="1353775"/>
    <lineage>
        <taxon>Bacteria</taxon>
        <taxon>Bacillati</taxon>
        <taxon>Actinomycetota</taxon>
        <taxon>Actinomycetes</taxon>
        <taxon>Propionibacteriales</taxon>
        <taxon>Nocardioidaceae</taxon>
        <taxon>Nocardioides</taxon>
    </lineage>
</organism>
<dbReference type="SUPFAM" id="SSF52540">
    <property type="entry name" value="P-loop containing nucleoside triphosphate hydrolases"/>
    <property type="match status" value="1"/>
</dbReference>
<dbReference type="PANTHER" id="PTHR43788:SF6">
    <property type="entry name" value="DNA HELICASE B"/>
    <property type="match status" value="1"/>
</dbReference>
<evidence type="ECO:0000256" key="5">
    <source>
        <dbReference type="ARBA" id="ARBA00022806"/>
    </source>
</evidence>
<keyword evidence="5 11" id="KW-0347">Helicase</keyword>
<dbReference type="EC" id="5.6.2.3" evidence="11"/>
<dbReference type="InterPro" id="IPR027417">
    <property type="entry name" value="P-loop_NTPase"/>
</dbReference>
<comment type="caution">
    <text evidence="13">The sequence shown here is derived from an EMBL/GenBank/DDBJ whole genome shotgun (WGS) entry which is preliminary data.</text>
</comment>
<keyword evidence="3 11" id="KW-0227">DNA damage</keyword>
<evidence type="ECO:0000313" key="13">
    <source>
        <dbReference type="EMBL" id="GAA4724019.1"/>
    </source>
</evidence>
<sequence length="592" mass="64354">MTISEIEDPQDHRLVPTAGGLLRVFNDAEVIDAADIHVARRVCALAGEQEPLVELAIALAVRAVRGGSVCVDLATVVEESLLPDLPWPRIEQWRTVLAETALTRTTDGGATVLRLLDGRLLYLDRYWREEEQVCADLLARPAPIPATRAATAVLEMGLDRVFPSEGYDEQRAAARVALSQSTTVLTGGPGTGKTTTVAALLALLVEQADHAGRPALRIGLAAPTGKAAARLQQAVEEEVARLPESDQARLTGLRAVTLHRLLGSRPDSSARFRHHRDNRLPHDVVVVDETSMVSLTMMARLLEAVRPDTRLLLVGDPDQLASVEAGAVLSDLVEGLGARSDVRVAALRTSHRFGEAIRELAEAVRTGDADRAVELLRAGDEHVELVPEPDPVPRMRELLLGPALEMVRAAEAGDVDRALAALDRQRLLCAHREGPYGVQHWNRQVERWLGEETGEPIWTSWYPGRPLLVSANDYGLGIYNGDTGVVVRRGDDGLRAAIAGSIQRHDLATGRLGQLETMHAMTIHKSQGSQAERVVVVLPPPDSRLLTRELFYTALTRARERLVVVGSEDDVRAAIARRAVRATGLRLRLADG</sequence>
<dbReference type="Pfam" id="PF21185">
    <property type="entry name" value="RecD_N"/>
    <property type="match status" value="1"/>
</dbReference>
<keyword evidence="14" id="KW-1185">Reference proteome</keyword>
<accession>A0ABP8YB61</accession>
<evidence type="ECO:0000259" key="12">
    <source>
        <dbReference type="SMART" id="SM00382"/>
    </source>
</evidence>
<evidence type="ECO:0000313" key="14">
    <source>
        <dbReference type="Proteomes" id="UP001499882"/>
    </source>
</evidence>
<dbReference type="InterPro" id="IPR049550">
    <property type="entry name" value="RecD_N"/>
</dbReference>
<dbReference type="CDD" id="cd17933">
    <property type="entry name" value="DEXSc_RecD-like"/>
    <property type="match status" value="1"/>
</dbReference>
<evidence type="ECO:0000256" key="7">
    <source>
        <dbReference type="ARBA" id="ARBA00022840"/>
    </source>
</evidence>
<dbReference type="Pfam" id="PF13538">
    <property type="entry name" value="UvrD_C_2"/>
    <property type="match status" value="1"/>
</dbReference>
<dbReference type="InterPro" id="IPR006344">
    <property type="entry name" value="RecD"/>
</dbReference>
<dbReference type="InterPro" id="IPR003593">
    <property type="entry name" value="AAA+_ATPase"/>
</dbReference>
<comment type="function">
    <text evidence="11">A helicase/nuclease that prepares dsDNA breaks (DSB) for recombinational DNA repair. Binds to DSBs and unwinds DNA via a highly rapid and processive ATP-dependent bidirectional helicase activity. Unwinds dsDNA until it encounters a Chi (crossover hotspot instigator) sequence from the 3' direction. Cuts ssDNA a few nucleotides 3' to the Chi site. The properties and activities of the enzyme are changed at Chi. The Chi-altered holoenzyme produces a long 3'-ssDNA overhang and facilitates RecA-binding to the ssDNA for homologous DNA recombination and repair. Holoenzyme degrades any linearized DNA that is unable to undergo homologous recombination. In the holoenzyme this subunit has ssDNA-dependent ATPase and 5'-3' helicase activity. When added to pre-assembled RecBC greatly stimulates nuclease activity and augments holoenzyme processivity. Negatively regulates the RecA-loading ability of RecBCD.</text>
</comment>
<protein>
    <recommendedName>
        <fullName evidence="11">RecBCD enzyme subunit RecD</fullName>
        <ecNumber evidence="11">5.6.2.3</ecNumber>
    </recommendedName>
    <alternativeName>
        <fullName evidence="11">DNA 5'-3' helicase subunit RecD</fullName>
    </alternativeName>
    <alternativeName>
        <fullName evidence="11">Exonuclease V subunit RecD</fullName>
        <shortName evidence="11">ExoV subunit RecD</shortName>
    </alternativeName>
    <alternativeName>
        <fullName evidence="11">Helicase/nuclease RecBCD subunit RecD</fullName>
    </alternativeName>
</protein>
<evidence type="ECO:0000256" key="4">
    <source>
        <dbReference type="ARBA" id="ARBA00022801"/>
    </source>
</evidence>
<comment type="catalytic activity">
    <reaction evidence="11">
        <text>ATP + H2O = ADP + phosphate + H(+)</text>
        <dbReference type="Rhea" id="RHEA:13065"/>
        <dbReference type="ChEBI" id="CHEBI:15377"/>
        <dbReference type="ChEBI" id="CHEBI:15378"/>
        <dbReference type="ChEBI" id="CHEBI:30616"/>
        <dbReference type="ChEBI" id="CHEBI:43474"/>
        <dbReference type="ChEBI" id="CHEBI:456216"/>
        <dbReference type="EC" id="5.6.2.3"/>
    </reaction>
</comment>
<keyword evidence="8 11" id="KW-0238">DNA-binding</keyword>
<comment type="similarity">
    <text evidence="11">Belongs to the RecD family.</text>
</comment>
<feature type="domain" description="AAA+ ATPase" evidence="12">
    <location>
        <begin position="179"/>
        <end position="379"/>
    </location>
</feature>
<dbReference type="EMBL" id="BAABKN010000004">
    <property type="protein sequence ID" value="GAA4724019.1"/>
    <property type="molecule type" value="Genomic_DNA"/>
</dbReference>
<proteinExistence type="inferred from homology"/>
<dbReference type="Gene3D" id="3.40.50.300">
    <property type="entry name" value="P-loop containing nucleotide triphosphate hydrolases"/>
    <property type="match status" value="3"/>
</dbReference>
<gene>
    <name evidence="11 13" type="primary">recD</name>
    <name evidence="13" type="ORF">GCM10023350_02880</name>
</gene>
<keyword evidence="6 11" id="KW-0269">Exonuclease</keyword>
<evidence type="ECO:0000256" key="2">
    <source>
        <dbReference type="ARBA" id="ARBA00022741"/>
    </source>
</evidence>
<evidence type="ECO:0000256" key="6">
    <source>
        <dbReference type="ARBA" id="ARBA00022839"/>
    </source>
</evidence>
<keyword evidence="2 11" id="KW-0547">Nucleotide-binding</keyword>
<keyword evidence="1 11" id="KW-0540">Nuclease</keyword>
<dbReference type="RefSeq" id="WP_345524743.1">
    <property type="nucleotide sequence ID" value="NZ_BAABKN010000004.1"/>
</dbReference>
<dbReference type="Proteomes" id="UP001499882">
    <property type="component" value="Unassembled WGS sequence"/>
</dbReference>
<evidence type="ECO:0000256" key="3">
    <source>
        <dbReference type="ARBA" id="ARBA00022763"/>
    </source>
</evidence>
<dbReference type="InterPro" id="IPR050534">
    <property type="entry name" value="Coronavir_polyprotein_1ab"/>
</dbReference>